<feature type="region of interest" description="Disordered" evidence="1">
    <location>
        <begin position="105"/>
        <end position="140"/>
    </location>
</feature>
<organism evidence="2 3">
    <name type="scientific">Algicella marina</name>
    <dbReference type="NCBI Taxonomy" id="2683284"/>
    <lineage>
        <taxon>Bacteria</taxon>
        <taxon>Pseudomonadati</taxon>
        <taxon>Pseudomonadota</taxon>
        <taxon>Alphaproteobacteria</taxon>
        <taxon>Rhodobacterales</taxon>
        <taxon>Paracoccaceae</taxon>
        <taxon>Algicella</taxon>
    </lineage>
</organism>
<dbReference type="InterPro" id="IPR021253">
    <property type="entry name" value="ZrgA-like"/>
</dbReference>
<evidence type="ECO:0000313" key="2">
    <source>
        <dbReference type="EMBL" id="QHQ35805.1"/>
    </source>
</evidence>
<sequence>MKTICLAVLASVAASQILAQESRELESHVHGVSKLELAVEGSFIVMNMVSPGIDIVGFEYEASTGADKDAVEDAIRTMLVPENIVALPDAADCRLTEVLAHLHAGDHDHGDEDEHADEPAHEEHAEGEGHEGDDSDGDHSEFHVQYTFACEHPERLDVIGFPFFEQFPNAQEVEAQYVTENGAGSAEIERDAAELVLN</sequence>
<proteinExistence type="predicted"/>
<dbReference type="KEGG" id="amaq:GO499_11790"/>
<keyword evidence="3" id="KW-1185">Reference proteome</keyword>
<protein>
    <submittedName>
        <fullName evidence="2">DUF2796 domain-containing protein</fullName>
    </submittedName>
</protein>
<evidence type="ECO:0000256" key="1">
    <source>
        <dbReference type="SAM" id="MobiDB-lite"/>
    </source>
</evidence>
<dbReference type="Pfam" id="PF10986">
    <property type="entry name" value="ZrgA"/>
    <property type="match status" value="1"/>
</dbReference>
<dbReference type="Proteomes" id="UP000464495">
    <property type="component" value="Chromosome"/>
</dbReference>
<dbReference type="EMBL" id="CP046620">
    <property type="protein sequence ID" value="QHQ35805.1"/>
    <property type="molecule type" value="Genomic_DNA"/>
</dbReference>
<name>A0A6P1T213_9RHOB</name>
<dbReference type="RefSeq" id="WP_161862364.1">
    <property type="nucleotide sequence ID" value="NZ_CP046620.1"/>
</dbReference>
<reference evidence="2 3" key="1">
    <citation type="submission" date="2019-12" db="EMBL/GenBank/DDBJ databases">
        <title>Complete genome sequence of Algicella marina strain 9Alg 56(T) isolated from the red alga Tichocarpus crinitus.</title>
        <authorList>
            <person name="Kim S.-G."/>
            <person name="Nedashkovskaya O.I."/>
        </authorList>
    </citation>
    <scope>NUCLEOTIDE SEQUENCE [LARGE SCALE GENOMIC DNA]</scope>
    <source>
        <strain evidence="2 3">9Alg 56</strain>
    </source>
</reference>
<evidence type="ECO:0000313" key="3">
    <source>
        <dbReference type="Proteomes" id="UP000464495"/>
    </source>
</evidence>
<dbReference type="AlphaFoldDB" id="A0A6P1T213"/>
<gene>
    <name evidence="2" type="ORF">GO499_11790</name>
</gene>
<accession>A0A6P1T213</accession>